<name>A0AAE1E073_9GAST</name>
<dbReference type="Proteomes" id="UP001283361">
    <property type="component" value="Unassembled WGS sequence"/>
</dbReference>
<sequence length="84" mass="9047">METSEIHYPSCRGVRYVQGVRRMLYLDVCGKSPVSSQSVIPGQTTGEMASTPPASDERRGAGNAALRGTLGVLFYVLVRLCGEL</sequence>
<keyword evidence="3" id="KW-1185">Reference proteome</keyword>
<organism evidence="2 3">
    <name type="scientific">Elysia crispata</name>
    <name type="common">lettuce slug</name>
    <dbReference type="NCBI Taxonomy" id="231223"/>
    <lineage>
        <taxon>Eukaryota</taxon>
        <taxon>Metazoa</taxon>
        <taxon>Spiralia</taxon>
        <taxon>Lophotrochozoa</taxon>
        <taxon>Mollusca</taxon>
        <taxon>Gastropoda</taxon>
        <taxon>Heterobranchia</taxon>
        <taxon>Euthyneura</taxon>
        <taxon>Panpulmonata</taxon>
        <taxon>Sacoglossa</taxon>
        <taxon>Placobranchoidea</taxon>
        <taxon>Plakobranchidae</taxon>
        <taxon>Elysia</taxon>
    </lineage>
</organism>
<evidence type="ECO:0000313" key="2">
    <source>
        <dbReference type="EMBL" id="KAK3789212.1"/>
    </source>
</evidence>
<proteinExistence type="predicted"/>
<accession>A0AAE1E073</accession>
<protein>
    <submittedName>
        <fullName evidence="2">Uncharacterized protein</fullName>
    </submittedName>
</protein>
<feature type="compositionally biased region" description="Polar residues" evidence="1">
    <location>
        <begin position="33"/>
        <end position="48"/>
    </location>
</feature>
<comment type="caution">
    <text evidence="2">The sequence shown here is derived from an EMBL/GenBank/DDBJ whole genome shotgun (WGS) entry which is preliminary data.</text>
</comment>
<evidence type="ECO:0000313" key="3">
    <source>
        <dbReference type="Proteomes" id="UP001283361"/>
    </source>
</evidence>
<reference evidence="2" key="1">
    <citation type="journal article" date="2023" name="G3 (Bethesda)">
        <title>A reference genome for the long-term kleptoplast-retaining sea slug Elysia crispata morphotype clarki.</title>
        <authorList>
            <person name="Eastman K.E."/>
            <person name="Pendleton A.L."/>
            <person name="Shaikh M.A."/>
            <person name="Suttiyut T."/>
            <person name="Ogas R."/>
            <person name="Tomko P."/>
            <person name="Gavelis G."/>
            <person name="Widhalm J.R."/>
            <person name="Wisecaver J.H."/>
        </authorList>
    </citation>
    <scope>NUCLEOTIDE SEQUENCE</scope>
    <source>
        <strain evidence="2">ECLA1</strain>
    </source>
</reference>
<dbReference type="EMBL" id="JAWDGP010001678">
    <property type="protein sequence ID" value="KAK3789212.1"/>
    <property type="molecule type" value="Genomic_DNA"/>
</dbReference>
<feature type="region of interest" description="Disordered" evidence="1">
    <location>
        <begin position="32"/>
        <end position="61"/>
    </location>
</feature>
<dbReference type="AlphaFoldDB" id="A0AAE1E073"/>
<evidence type="ECO:0000256" key="1">
    <source>
        <dbReference type="SAM" id="MobiDB-lite"/>
    </source>
</evidence>
<gene>
    <name evidence="2" type="ORF">RRG08_001602</name>
</gene>